<keyword evidence="1" id="KW-1133">Transmembrane helix</keyword>
<reference evidence="2" key="1">
    <citation type="submission" date="2014-11" db="EMBL/GenBank/DDBJ databases">
        <authorList>
            <person name="Amaro Gonzalez C."/>
        </authorList>
    </citation>
    <scope>NUCLEOTIDE SEQUENCE</scope>
</reference>
<proteinExistence type="predicted"/>
<dbReference type="AlphaFoldDB" id="A0A0E9WKK5"/>
<feature type="transmembrane region" description="Helical" evidence="1">
    <location>
        <begin position="20"/>
        <end position="43"/>
    </location>
</feature>
<evidence type="ECO:0000256" key="1">
    <source>
        <dbReference type="SAM" id="Phobius"/>
    </source>
</evidence>
<organism evidence="2">
    <name type="scientific">Anguilla anguilla</name>
    <name type="common">European freshwater eel</name>
    <name type="synonym">Muraena anguilla</name>
    <dbReference type="NCBI Taxonomy" id="7936"/>
    <lineage>
        <taxon>Eukaryota</taxon>
        <taxon>Metazoa</taxon>
        <taxon>Chordata</taxon>
        <taxon>Craniata</taxon>
        <taxon>Vertebrata</taxon>
        <taxon>Euteleostomi</taxon>
        <taxon>Actinopterygii</taxon>
        <taxon>Neopterygii</taxon>
        <taxon>Teleostei</taxon>
        <taxon>Anguilliformes</taxon>
        <taxon>Anguillidae</taxon>
        <taxon>Anguilla</taxon>
    </lineage>
</organism>
<protein>
    <submittedName>
        <fullName evidence="2">Uncharacterized protein</fullName>
    </submittedName>
</protein>
<name>A0A0E9WKK5_ANGAN</name>
<keyword evidence="1" id="KW-0472">Membrane</keyword>
<dbReference type="EMBL" id="GBXM01018457">
    <property type="protein sequence ID" value="JAH90120.1"/>
    <property type="molecule type" value="Transcribed_RNA"/>
</dbReference>
<reference evidence="2" key="2">
    <citation type="journal article" date="2015" name="Fish Shellfish Immunol.">
        <title>Early steps in the European eel (Anguilla anguilla)-Vibrio vulnificus interaction in the gills: Role of the RtxA13 toxin.</title>
        <authorList>
            <person name="Callol A."/>
            <person name="Pajuelo D."/>
            <person name="Ebbesson L."/>
            <person name="Teles M."/>
            <person name="MacKenzie S."/>
            <person name="Amaro C."/>
        </authorList>
    </citation>
    <scope>NUCLEOTIDE SEQUENCE</scope>
</reference>
<evidence type="ECO:0000313" key="2">
    <source>
        <dbReference type="EMBL" id="JAH90120.1"/>
    </source>
</evidence>
<keyword evidence="1" id="KW-0812">Transmembrane</keyword>
<accession>A0A0E9WKK5</accession>
<sequence length="61" mass="7141">MYTYQGLYAVAISVETLSVPVYVFFIDFCFSPCLFGNVVYFLPHRTHNNICARNKYDSYLE</sequence>